<dbReference type="SUPFAM" id="SSF56300">
    <property type="entry name" value="Metallo-dependent phosphatases"/>
    <property type="match status" value="1"/>
</dbReference>
<keyword evidence="2" id="KW-0378">Hydrolase</keyword>
<reference evidence="2 3" key="1">
    <citation type="submission" date="2015-09" db="EMBL/GenBank/DDBJ databases">
        <title>Identification and resolution of microdiversity through metagenomic sequencing of parallel consortia.</title>
        <authorList>
            <person name="Nelson W.C."/>
            <person name="Romine M.F."/>
            <person name="Lindemann S.R."/>
        </authorList>
    </citation>
    <scope>NUCLEOTIDE SEQUENCE [LARGE SCALE GENOMIC DNA]</scope>
    <source>
        <strain evidence="2">Ana</strain>
    </source>
</reference>
<dbReference type="GO" id="GO:0016787">
    <property type="term" value="F:hydrolase activity"/>
    <property type="evidence" value="ECO:0007669"/>
    <property type="project" value="UniProtKB-KW"/>
</dbReference>
<gene>
    <name evidence="2" type="ORF">HLUCCA11_17975</name>
</gene>
<dbReference type="Proteomes" id="UP000050465">
    <property type="component" value="Unassembled WGS sequence"/>
</dbReference>
<evidence type="ECO:0000259" key="1">
    <source>
        <dbReference type="Pfam" id="PF00149"/>
    </source>
</evidence>
<dbReference type="InterPro" id="IPR004843">
    <property type="entry name" value="Calcineurin-like_PHP"/>
</dbReference>
<dbReference type="Gene3D" id="3.60.21.10">
    <property type="match status" value="2"/>
</dbReference>
<evidence type="ECO:0000313" key="3">
    <source>
        <dbReference type="Proteomes" id="UP000050465"/>
    </source>
</evidence>
<comment type="caution">
    <text evidence="2">The sequence shown here is derived from an EMBL/GenBank/DDBJ whole genome shotgun (WGS) entry which is preliminary data.</text>
</comment>
<dbReference type="Pfam" id="PF00149">
    <property type="entry name" value="Metallophos"/>
    <property type="match status" value="1"/>
</dbReference>
<feature type="domain" description="Calcineurin-like phosphoesterase" evidence="1">
    <location>
        <begin position="68"/>
        <end position="345"/>
    </location>
</feature>
<accession>A0A0P7ZTP5</accession>
<dbReference type="EMBL" id="LJZR01000029">
    <property type="protein sequence ID" value="KPQ33625.1"/>
    <property type="molecule type" value="Genomic_DNA"/>
</dbReference>
<dbReference type="InterPro" id="IPR051918">
    <property type="entry name" value="STPP_CPPED1"/>
</dbReference>
<proteinExistence type="predicted"/>
<evidence type="ECO:0000313" key="2">
    <source>
        <dbReference type="EMBL" id="KPQ33625.1"/>
    </source>
</evidence>
<dbReference type="PANTHER" id="PTHR43143">
    <property type="entry name" value="METALLOPHOSPHOESTERASE, CALCINEURIN SUPERFAMILY"/>
    <property type="match status" value="1"/>
</dbReference>
<dbReference type="AlphaFoldDB" id="A0A0P7ZTP5"/>
<dbReference type="CDD" id="cd00838">
    <property type="entry name" value="MPP_superfamily"/>
    <property type="match status" value="1"/>
</dbReference>
<protein>
    <submittedName>
        <fullName evidence="2">Putative phosphohydrolase</fullName>
    </submittedName>
</protein>
<dbReference type="InterPro" id="IPR029052">
    <property type="entry name" value="Metallo-depent_PP-like"/>
</dbReference>
<organism evidence="2 3">
    <name type="scientific">Phormidesmis priestleyi Ana</name>
    <dbReference type="NCBI Taxonomy" id="1666911"/>
    <lineage>
        <taxon>Bacteria</taxon>
        <taxon>Bacillati</taxon>
        <taxon>Cyanobacteriota</taxon>
        <taxon>Cyanophyceae</taxon>
        <taxon>Leptolyngbyales</taxon>
        <taxon>Leptolyngbyaceae</taxon>
        <taxon>Phormidesmis</taxon>
    </lineage>
</organism>
<dbReference type="STRING" id="1666911.HLUCCA11_17975"/>
<sequence length="472" mass="52412">MTFSVLSQQVRWRQPEMLSAGVDQSRLVIADAPTASESFSFLVMGDTDAGIEAGIEEKGSAFAEGFANQLLRQLGESRFVLHTGDVTYPMGSYENYLNGFLSPYRRLLKQLPSSAAYRATSVVFERPVLPVPGNHDYASVGFGLWQRLLQQLCDRLRESFNIDWGHYGGPGGEAYGQTFLDDLAGLTPEQLSQHLKRHYSAAAGTARVGPAAALAYCLNYQPGQFTRLPNRYYRFRYGGIDFFALDSNTWKTAPDVEGFDHAQLAWLEQGLVESVQDSSVGGRIVYLHHSPYTTETSRWQEPETLWVRRHLRGVLAAVGAKTGARVGRSPQQPIVDLVISGHAHCLEHLKTLETGQGDAQMDWVVCGGSGASLRPQRRDADVEILENITYGQRIFTEKVAASCFFAGRHGKGSKKQNQYSFLKINICPDRTNMISVVPFMVERQNGQWATRMLNALNVGADQGIKKIREVVP</sequence>
<dbReference type="PANTHER" id="PTHR43143:SF1">
    <property type="entry name" value="SERINE_THREONINE-PROTEIN PHOSPHATASE CPPED1"/>
    <property type="match status" value="1"/>
</dbReference>
<name>A0A0P7ZTP5_9CYAN</name>